<evidence type="ECO:0000256" key="9">
    <source>
        <dbReference type="SAM" id="SignalP"/>
    </source>
</evidence>
<reference evidence="11" key="1">
    <citation type="submission" date="2007-07" db="EMBL/GenBank/DDBJ databases">
        <title>PCAP assembly of the Caenorhabditis remanei genome.</title>
        <authorList>
            <consortium name="The Caenorhabditis remanei Sequencing Consortium"/>
            <person name="Wilson R.K."/>
        </authorList>
    </citation>
    <scope>NUCLEOTIDE SEQUENCE [LARGE SCALE GENOMIC DNA]</scope>
    <source>
        <strain evidence="11">PB4641</strain>
    </source>
</reference>
<keyword evidence="8" id="KW-0812">Transmembrane</keyword>
<dbReference type="PROSITE" id="PS51837">
    <property type="entry name" value="LITAF"/>
    <property type="match status" value="1"/>
</dbReference>
<comment type="similarity">
    <text evidence="4">Belongs to the CDIP1/LITAF family.</text>
</comment>
<keyword evidence="8" id="KW-1133">Transmembrane helix</keyword>
<feature type="transmembrane region" description="Helical" evidence="8">
    <location>
        <begin position="133"/>
        <end position="152"/>
    </location>
</feature>
<evidence type="ECO:0000259" key="10">
    <source>
        <dbReference type="PROSITE" id="PS51837"/>
    </source>
</evidence>
<dbReference type="PANTHER" id="PTHR23292:SF10">
    <property type="entry name" value="LITAF DOMAIN-CONTAINING PROTEIN"/>
    <property type="match status" value="1"/>
</dbReference>
<feature type="domain" description="LITAF" evidence="10">
    <location>
        <begin position="91"/>
        <end position="174"/>
    </location>
</feature>
<keyword evidence="9" id="KW-0732">Signal</keyword>
<dbReference type="Proteomes" id="UP000008281">
    <property type="component" value="Unassembled WGS sequence"/>
</dbReference>
<keyword evidence="5" id="KW-0479">Metal-binding</keyword>
<feature type="chain" id="PRO_5003174726" description="LITAF domain-containing protein" evidence="9">
    <location>
        <begin position="23"/>
        <end position="174"/>
    </location>
</feature>
<evidence type="ECO:0000313" key="11">
    <source>
        <dbReference type="EMBL" id="EFO83579.1"/>
    </source>
</evidence>
<dbReference type="GO" id="GO:0008270">
    <property type="term" value="F:zinc ion binding"/>
    <property type="evidence" value="ECO:0007669"/>
    <property type="project" value="TreeGrafter"/>
</dbReference>
<dbReference type="InterPro" id="IPR037519">
    <property type="entry name" value="LITAF_fam"/>
</dbReference>
<sequence length="174" mass="19559">MCFFLLLKFPSSFNLLPAPVLTMDSKPSAPAYPQAPPAYAEAAGGAPAPPNVIYPPQQMPNPQQQQQPVICFLWNSETTLNFQIYVVQQPQEVIIVHANAKMAPSFDPYNEFCPHCNVNVVTRVERTMGFCSWTMLFLGLFVFFPLLCCFCLDGFKDSRHACPQCGTILSYKRR</sequence>
<dbReference type="GO" id="GO:0031902">
    <property type="term" value="C:late endosome membrane"/>
    <property type="evidence" value="ECO:0007669"/>
    <property type="project" value="UniProtKB-SubCell"/>
</dbReference>
<dbReference type="AlphaFoldDB" id="E3LWD7"/>
<dbReference type="EMBL" id="DS268417">
    <property type="protein sequence ID" value="EFO83579.1"/>
    <property type="molecule type" value="Genomic_DNA"/>
</dbReference>
<dbReference type="InParanoid" id="E3LWD7"/>
<dbReference type="HOGENOM" id="CLU_131702_0_0_1"/>
<protein>
    <recommendedName>
        <fullName evidence="10">LITAF domain-containing protein</fullName>
    </recommendedName>
</protein>
<dbReference type="FunCoup" id="E3LWD7">
    <property type="interactions" value="1"/>
</dbReference>
<evidence type="ECO:0000256" key="1">
    <source>
        <dbReference type="ARBA" id="ARBA00004414"/>
    </source>
</evidence>
<comment type="subcellular location">
    <subcellularLocation>
        <location evidence="2">Endosome membrane</location>
        <topology evidence="2">Peripheral membrane protein</topology>
    </subcellularLocation>
    <subcellularLocation>
        <location evidence="1">Late endosome membrane</location>
    </subcellularLocation>
    <subcellularLocation>
        <location evidence="3">Lysosome membrane</location>
        <topology evidence="3">Peripheral membrane protein</topology>
        <orientation evidence="3">Cytoplasmic side</orientation>
    </subcellularLocation>
</comment>
<feature type="signal peptide" evidence="9">
    <location>
        <begin position="1"/>
        <end position="22"/>
    </location>
</feature>
<dbReference type="STRING" id="31234.E3LWD7"/>
<dbReference type="eggNOG" id="ENOG502THWD">
    <property type="taxonomic scope" value="Eukaryota"/>
</dbReference>
<evidence type="ECO:0000256" key="5">
    <source>
        <dbReference type="ARBA" id="ARBA00022723"/>
    </source>
</evidence>
<evidence type="ECO:0000313" key="12">
    <source>
        <dbReference type="Proteomes" id="UP000008281"/>
    </source>
</evidence>
<evidence type="ECO:0000256" key="7">
    <source>
        <dbReference type="ARBA" id="ARBA00023136"/>
    </source>
</evidence>
<proteinExistence type="inferred from homology"/>
<dbReference type="GO" id="GO:0005765">
    <property type="term" value="C:lysosomal membrane"/>
    <property type="evidence" value="ECO:0007669"/>
    <property type="project" value="UniProtKB-SubCell"/>
</dbReference>
<evidence type="ECO:0000256" key="4">
    <source>
        <dbReference type="ARBA" id="ARBA00005975"/>
    </source>
</evidence>
<dbReference type="OrthoDB" id="4713066at2759"/>
<dbReference type="Pfam" id="PF10601">
    <property type="entry name" value="zf-LITAF-like"/>
    <property type="match status" value="1"/>
</dbReference>
<keyword evidence="12" id="KW-1185">Reference proteome</keyword>
<dbReference type="SMART" id="SM00714">
    <property type="entry name" value="LITAF"/>
    <property type="match status" value="1"/>
</dbReference>
<evidence type="ECO:0000256" key="3">
    <source>
        <dbReference type="ARBA" id="ARBA00004630"/>
    </source>
</evidence>
<keyword evidence="6" id="KW-0862">Zinc</keyword>
<dbReference type="InterPro" id="IPR006629">
    <property type="entry name" value="LITAF"/>
</dbReference>
<organism evidence="12">
    <name type="scientific">Caenorhabditis remanei</name>
    <name type="common">Caenorhabditis vulgaris</name>
    <dbReference type="NCBI Taxonomy" id="31234"/>
    <lineage>
        <taxon>Eukaryota</taxon>
        <taxon>Metazoa</taxon>
        <taxon>Ecdysozoa</taxon>
        <taxon>Nematoda</taxon>
        <taxon>Chromadorea</taxon>
        <taxon>Rhabditida</taxon>
        <taxon>Rhabditina</taxon>
        <taxon>Rhabditomorpha</taxon>
        <taxon>Rhabditoidea</taxon>
        <taxon>Rhabditidae</taxon>
        <taxon>Peloderinae</taxon>
        <taxon>Caenorhabditis</taxon>
    </lineage>
</organism>
<accession>E3LWD7</accession>
<dbReference type="OMA" id="KTPLMQG"/>
<evidence type="ECO:0000256" key="2">
    <source>
        <dbReference type="ARBA" id="ARBA00004481"/>
    </source>
</evidence>
<keyword evidence="7 8" id="KW-0472">Membrane</keyword>
<name>E3LWD7_CAERE</name>
<evidence type="ECO:0000256" key="6">
    <source>
        <dbReference type="ARBA" id="ARBA00022833"/>
    </source>
</evidence>
<dbReference type="PANTHER" id="PTHR23292">
    <property type="entry name" value="LIPOPOLYSACCHARIDE-INDUCED TUMOR NECROSIS FACTOR-ALPHA FACTOR"/>
    <property type="match status" value="1"/>
</dbReference>
<evidence type="ECO:0000256" key="8">
    <source>
        <dbReference type="SAM" id="Phobius"/>
    </source>
</evidence>
<gene>
    <name evidence="11" type="ORF">CRE_03067</name>
</gene>